<feature type="region of interest" description="Disordered" evidence="1">
    <location>
        <begin position="32"/>
        <end position="52"/>
    </location>
</feature>
<reference evidence="2 3" key="1">
    <citation type="submission" date="2023-01" db="EMBL/GenBank/DDBJ databases">
        <authorList>
            <person name="Whitehead M."/>
        </authorList>
    </citation>
    <scope>NUCLEOTIDE SEQUENCE [LARGE SCALE GENOMIC DNA]</scope>
</reference>
<protein>
    <submittedName>
        <fullName evidence="2">Uncharacterized protein</fullName>
    </submittedName>
</protein>
<evidence type="ECO:0000313" key="3">
    <source>
        <dbReference type="Proteomes" id="UP001160148"/>
    </source>
</evidence>
<name>A0AAV0VQV8_9HEMI</name>
<feature type="region of interest" description="Disordered" evidence="1">
    <location>
        <begin position="70"/>
        <end position="111"/>
    </location>
</feature>
<proteinExistence type="predicted"/>
<organism evidence="2 3">
    <name type="scientific">Macrosiphum euphorbiae</name>
    <name type="common">potato aphid</name>
    <dbReference type="NCBI Taxonomy" id="13131"/>
    <lineage>
        <taxon>Eukaryota</taxon>
        <taxon>Metazoa</taxon>
        <taxon>Ecdysozoa</taxon>
        <taxon>Arthropoda</taxon>
        <taxon>Hexapoda</taxon>
        <taxon>Insecta</taxon>
        <taxon>Pterygota</taxon>
        <taxon>Neoptera</taxon>
        <taxon>Paraneoptera</taxon>
        <taxon>Hemiptera</taxon>
        <taxon>Sternorrhyncha</taxon>
        <taxon>Aphidomorpha</taxon>
        <taxon>Aphidoidea</taxon>
        <taxon>Aphididae</taxon>
        <taxon>Macrosiphini</taxon>
        <taxon>Macrosiphum</taxon>
    </lineage>
</organism>
<keyword evidence="3" id="KW-1185">Reference proteome</keyword>
<comment type="caution">
    <text evidence="2">The sequence shown here is derived from an EMBL/GenBank/DDBJ whole genome shotgun (WGS) entry which is preliminary data.</text>
</comment>
<dbReference type="AlphaFoldDB" id="A0AAV0VQV8"/>
<dbReference type="EMBL" id="CARXXK010000001">
    <property type="protein sequence ID" value="CAI6346009.1"/>
    <property type="molecule type" value="Genomic_DNA"/>
</dbReference>
<dbReference type="Proteomes" id="UP001160148">
    <property type="component" value="Unassembled WGS sequence"/>
</dbReference>
<evidence type="ECO:0000256" key="1">
    <source>
        <dbReference type="SAM" id="MobiDB-lite"/>
    </source>
</evidence>
<evidence type="ECO:0000313" key="2">
    <source>
        <dbReference type="EMBL" id="CAI6346009.1"/>
    </source>
</evidence>
<sequence>MVSNDSNPIKPIIHCDRVMKLIEIGVIPRPKSKWSNSRTLRRRRDRKMDDRRGVHALRVSYSDCTAALACPLTSSPTPPSQQQQPQPSNGTPRSRDLGPILVGSGGGGWSG</sequence>
<accession>A0AAV0VQV8</accession>
<gene>
    <name evidence="2" type="ORF">MEUPH1_LOCUS2958</name>
</gene>